<reference evidence="2 3" key="1">
    <citation type="journal article" date="2022" name="Allergy">
        <title>Genome assembly and annotation of Periplaneta americana reveal a comprehensive cockroach allergen profile.</title>
        <authorList>
            <person name="Wang L."/>
            <person name="Xiong Q."/>
            <person name="Saelim N."/>
            <person name="Wang L."/>
            <person name="Nong W."/>
            <person name="Wan A.T."/>
            <person name="Shi M."/>
            <person name="Liu X."/>
            <person name="Cao Q."/>
            <person name="Hui J.H.L."/>
            <person name="Sookrung N."/>
            <person name="Leung T.F."/>
            <person name="Tungtrongchitr A."/>
            <person name="Tsui S.K.W."/>
        </authorList>
    </citation>
    <scope>NUCLEOTIDE SEQUENCE [LARGE SCALE GENOMIC DNA]</scope>
    <source>
        <strain evidence="2">PWHHKU_190912</strain>
    </source>
</reference>
<organism evidence="2 3">
    <name type="scientific">Periplaneta americana</name>
    <name type="common">American cockroach</name>
    <name type="synonym">Blatta americana</name>
    <dbReference type="NCBI Taxonomy" id="6978"/>
    <lineage>
        <taxon>Eukaryota</taxon>
        <taxon>Metazoa</taxon>
        <taxon>Ecdysozoa</taxon>
        <taxon>Arthropoda</taxon>
        <taxon>Hexapoda</taxon>
        <taxon>Insecta</taxon>
        <taxon>Pterygota</taxon>
        <taxon>Neoptera</taxon>
        <taxon>Polyneoptera</taxon>
        <taxon>Dictyoptera</taxon>
        <taxon>Blattodea</taxon>
        <taxon>Blattoidea</taxon>
        <taxon>Blattidae</taxon>
        <taxon>Blattinae</taxon>
        <taxon>Periplaneta</taxon>
    </lineage>
</organism>
<feature type="region of interest" description="Disordered" evidence="1">
    <location>
        <begin position="33"/>
        <end position="105"/>
    </location>
</feature>
<evidence type="ECO:0000313" key="2">
    <source>
        <dbReference type="EMBL" id="KAJ4449334.1"/>
    </source>
</evidence>
<evidence type="ECO:0000256" key="1">
    <source>
        <dbReference type="SAM" id="MobiDB-lite"/>
    </source>
</evidence>
<feature type="compositionally biased region" description="Basic and acidic residues" evidence="1">
    <location>
        <begin position="33"/>
        <end position="45"/>
    </location>
</feature>
<dbReference type="EMBL" id="JAJSOF020000003">
    <property type="protein sequence ID" value="KAJ4449334.1"/>
    <property type="molecule type" value="Genomic_DNA"/>
</dbReference>
<proteinExistence type="predicted"/>
<accession>A0ABQ8TRL9</accession>
<sequence length="241" mass="27368">MAQAVGARHVSIAWSERLWVRVPPWAWVLSDMHGKQKTEDRRGTEKQMGTKLNNSAIGKMPKKKQDNSASTANTMKESGDLSNSPDNIQNISSLQSGSIPTSTSKNLQHTEDWYQQMEQDDTTNTQFEDKGQQNANYLICARKAVAYYFLMDMENIECTVWPLARQIYQVPKFNYSNNTPPEDREGNKTKDFSRVEGILDSQVHRTGENTQQETQNGNIGDLRNSCTVIWVSDMVSHCQTL</sequence>
<evidence type="ECO:0000313" key="3">
    <source>
        <dbReference type="Proteomes" id="UP001148838"/>
    </source>
</evidence>
<name>A0ABQ8TRL9_PERAM</name>
<keyword evidence="3" id="KW-1185">Reference proteome</keyword>
<feature type="compositionally biased region" description="Polar residues" evidence="1">
    <location>
        <begin position="67"/>
        <end position="105"/>
    </location>
</feature>
<gene>
    <name evidence="2" type="ORF">ANN_00732</name>
</gene>
<protein>
    <submittedName>
        <fullName evidence="2">Uncharacterized protein</fullName>
    </submittedName>
</protein>
<dbReference type="Proteomes" id="UP001148838">
    <property type="component" value="Unassembled WGS sequence"/>
</dbReference>
<comment type="caution">
    <text evidence="2">The sequence shown here is derived from an EMBL/GenBank/DDBJ whole genome shotgun (WGS) entry which is preliminary data.</text>
</comment>